<feature type="region of interest" description="Disordered" evidence="4">
    <location>
        <begin position="21"/>
        <end position="56"/>
    </location>
</feature>
<evidence type="ECO:0000259" key="5">
    <source>
        <dbReference type="Pfam" id="PF12894"/>
    </source>
</evidence>
<dbReference type="CDD" id="cd00200">
    <property type="entry name" value="WD40"/>
    <property type="match status" value="1"/>
</dbReference>
<dbReference type="PROSITE" id="PS50082">
    <property type="entry name" value="WD_REPEATS_2"/>
    <property type="match status" value="4"/>
</dbReference>
<dbReference type="SMART" id="SM00320">
    <property type="entry name" value="WD40"/>
    <property type="match status" value="6"/>
</dbReference>
<feature type="repeat" description="WD" evidence="3">
    <location>
        <begin position="366"/>
        <end position="398"/>
    </location>
</feature>
<dbReference type="InterPro" id="IPR020472">
    <property type="entry name" value="WD40_PAC1"/>
</dbReference>
<dbReference type="AlphaFoldDB" id="A0A8K0JBT3"/>
<reference evidence="6" key="1">
    <citation type="journal article" date="2020" name="bioRxiv">
        <title>Whole genome comparisons of ergot fungi reveals the divergence and evolution of species within the genus Claviceps are the result of varying mechanisms driving genome evolution and host range expansion.</title>
        <authorList>
            <person name="Wyka S.A."/>
            <person name="Mondo S.J."/>
            <person name="Liu M."/>
            <person name="Dettman J."/>
            <person name="Nalam V."/>
            <person name="Broders K.D."/>
        </authorList>
    </citation>
    <scope>NUCLEOTIDE SEQUENCE</scope>
    <source>
        <strain evidence="6">CCC 489</strain>
    </source>
</reference>
<dbReference type="Gene3D" id="2.130.10.10">
    <property type="entry name" value="YVTN repeat-like/Quinoprotein amine dehydrogenase"/>
    <property type="match status" value="1"/>
</dbReference>
<proteinExistence type="predicted"/>
<dbReference type="PANTHER" id="PTHR43979:SF1">
    <property type="entry name" value="PRE-MRNA-PROCESSING FACTOR 17"/>
    <property type="match status" value="1"/>
</dbReference>
<dbReference type="InterPro" id="IPR015943">
    <property type="entry name" value="WD40/YVTN_repeat-like_dom_sf"/>
</dbReference>
<dbReference type="GO" id="GO:0003729">
    <property type="term" value="F:mRNA binding"/>
    <property type="evidence" value="ECO:0007669"/>
    <property type="project" value="TreeGrafter"/>
</dbReference>
<dbReference type="Proteomes" id="UP000811619">
    <property type="component" value="Unassembled WGS sequence"/>
</dbReference>
<dbReference type="InterPro" id="IPR001680">
    <property type="entry name" value="WD40_rpt"/>
</dbReference>
<evidence type="ECO:0000256" key="4">
    <source>
        <dbReference type="SAM" id="MobiDB-lite"/>
    </source>
</evidence>
<dbReference type="InterPro" id="IPR032847">
    <property type="entry name" value="PRPF17"/>
</dbReference>
<feature type="compositionally biased region" description="Basic and acidic residues" evidence="4">
    <location>
        <begin position="83"/>
        <end position="113"/>
    </location>
</feature>
<dbReference type="PROSITE" id="PS50294">
    <property type="entry name" value="WD_REPEATS_REGION"/>
    <property type="match status" value="3"/>
</dbReference>
<sequence>MEDFGDYPPDMAPQDALLVRQQAKQDHAVVPYSVDDMSRPKSGPISPFGCNSPASKRKNILTGFAEEAFLSEHTFRNKHRAIERRGGPQREHRSAETFKDQSAKLRATREAKGDSAISEGPGSYVGPWARYRRSEYATVDEGEPLASDEEYEMVEEETAKDVIESGTVVQPPKIALARRREVEKLGDETTAFHGSQERDYQGRSFMHVPQDLDIDLRKHAGSTTNYIPKKQIHAWKDHKMAVTALQFFPGSGHLLLSASADTTVRIRDVYHDKELLRSYSGHSKAITDVCFNASGTQFLSASYDRMMKLWDTETGACISKFSTGKTPHVIKFNPDPEHETEFLAGMSDKKIVQFDTRTPTEIVQEYDHHLAAINTITFVDRNRRFITTSDDKSLRAWDYNIPVPIKYIAEPDMYPMTNAAPHPSGKYVAFQSSDNQILVYGANDKFRQNRKKSYRGHNNAGQAIGLDCSPDGQFLASGDSGGYVCFWDWKTCKMYHKLKAGTQAVTCVKWHPQETSKLASAGLDGEIRYWD</sequence>
<accession>A0A8K0JBT3</accession>
<dbReference type="PRINTS" id="PR00320">
    <property type="entry name" value="GPROTEINBRPT"/>
</dbReference>
<dbReference type="PANTHER" id="PTHR43979">
    <property type="entry name" value="PRE-MRNA-PROCESSING FACTOR 17"/>
    <property type="match status" value="1"/>
</dbReference>
<keyword evidence="2" id="KW-0677">Repeat</keyword>
<dbReference type="EMBL" id="SRPY01000072">
    <property type="protein sequence ID" value="KAG5929218.1"/>
    <property type="molecule type" value="Genomic_DNA"/>
</dbReference>
<gene>
    <name evidence="6" type="ORF">E4U42_006768</name>
</gene>
<dbReference type="GO" id="GO:0000398">
    <property type="term" value="P:mRNA splicing, via spliceosome"/>
    <property type="evidence" value="ECO:0007669"/>
    <property type="project" value="InterPro"/>
</dbReference>
<evidence type="ECO:0000256" key="2">
    <source>
        <dbReference type="ARBA" id="ARBA00022737"/>
    </source>
</evidence>
<dbReference type="GO" id="GO:0071013">
    <property type="term" value="C:catalytic step 2 spliceosome"/>
    <property type="evidence" value="ECO:0007669"/>
    <property type="project" value="InterPro"/>
</dbReference>
<feature type="domain" description="Anaphase-promoting complex subunit 4-like WD40" evidence="5">
    <location>
        <begin position="428"/>
        <end position="511"/>
    </location>
</feature>
<feature type="repeat" description="WD" evidence="3">
    <location>
        <begin position="279"/>
        <end position="320"/>
    </location>
</feature>
<comment type="caution">
    <text evidence="6">The sequence shown here is derived from an EMBL/GenBank/DDBJ whole genome shotgun (WGS) entry which is preliminary data.</text>
</comment>
<evidence type="ECO:0000256" key="1">
    <source>
        <dbReference type="ARBA" id="ARBA00022574"/>
    </source>
</evidence>
<keyword evidence="1 3" id="KW-0853">WD repeat</keyword>
<organism evidence="6 7">
    <name type="scientific">Claviceps africana</name>
    <dbReference type="NCBI Taxonomy" id="83212"/>
    <lineage>
        <taxon>Eukaryota</taxon>
        <taxon>Fungi</taxon>
        <taxon>Dikarya</taxon>
        <taxon>Ascomycota</taxon>
        <taxon>Pezizomycotina</taxon>
        <taxon>Sordariomycetes</taxon>
        <taxon>Hypocreomycetidae</taxon>
        <taxon>Hypocreales</taxon>
        <taxon>Clavicipitaceae</taxon>
        <taxon>Claviceps</taxon>
    </lineage>
</organism>
<dbReference type="Pfam" id="PF12894">
    <property type="entry name" value="ANAPC4_WD40"/>
    <property type="match status" value="1"/>
</dbReference>
<evidence type="ECO:0000256" key="3">
    <source>
        <dbReference type="PROSITE-ProRule" id="PRU00221"/>
    </source>
</evidence>
<feature type="repeat" description="WD" evidence="3">
    <location>
        <begin position="235"/>
        <end position="277"/>
    </location>
</feature>
<protein>
    <recommendedName>
        <fullName evidence="5">Anaphase-promoting complex subunit 4-like WD40 domain-containing protein</fullName>
    </recommendedName>
</protein>
<dbReference type="InterPro" id="IPR036322">
    <property type="entry name" value="WD40_repeat_dom_sf"/>
</dbReference>
<name>A0A8K0JBT3_9HYPO</name>
<evidence type="ECO:0000313" key="7">
    <source>
        <dbReference type="Proteomes" id="UP000811619"/>
    </source>
</evidence>
<dbReference type="FunFam" id="2.130.10.10:FF:000191">
    <property type="entry name" value="mRNA splicing factor"/>
    <property type="match status" value="1"/>
</dbReference>
<dbReference type="Pfam" id="PF00400">
    <property type="entry name" value="WD40"/>
    <property type="match status" value="3"/>
</dbReference>
<evidence type="ECO:0000313" key="6">
    <source>
        <dbReference type="EMBL" id="KAG5929218.1"/>
    </source>
</evidence>
<dbReference type="SUPFAM" id="SSF50978">
    <property type="entry name" value="WD40 repeat-like"/>
    <property type="match status" value="1"/>
</dbReference>
<feature type="repeat" description="WD" evidence="3">
    <location>
        <begin position="498"/>
        <end position="531"/>
    </location>
</feature>
<feature type="region of interest" description="Disordered" evidence="4">
    <location>
        <begin position="78"/>
        <end position="124"/>
    </location>
</feature>
<dbReference type="InterPro" id="IPR024977">
    <property type="entry name" value="Apc4-like_WD40_dom"/>
</dbReference>
<dbReference type="OrthoDB" id="10257301at2759"/>
<keyword evidence="7" id="KW-1185">Reference proteome</keyword>